<dbReference type="AlphaFoldDB" id="A0AAW0E6C9"/>
<name>A0AAW0E6C9_9AGAR</name>
<sequence>MSAVQGMLSCVKEAALPYDLEREIFEFAAFTDAQTILKLILVAHRVKTWIEPLLSRIVSVTDPDRVKEPASGRRITGETFLEMLDLRNGASAGNHVRHISIANITSTDELALARALSSCVHAVNVALFNIIEPHLFLRSIAKMPLQRLAADLPLLFAGANIDMNHSIFSRLTHLDLFDIDVYAADSRWPQRFSHIPFLTHISFNFHPLGIPTQPVSSHRMLLSGILQDCKQLEVLVLICAEERLVKSISDKYPFFAEDTRSVILVVADFLQDWEAGASGGIDYWRRAEIGVRKRQLGQISGSAYVVA</sequence>
<protein>
    <submittedName>
        <fullName evidence="1">Tyrosinase central domain-containing protein</fullName>
    </submittedName>
</protein>
<dbReference type="Proteomes" id="UP001362999">
    <property type="component" value="Unassembled WGS sequence"/>
</dbReference>
<organism evidence="1 2">
    <name type="scientific">Favolaschia claudopus</name>
    <dbReference type="NCBI Taxonomy" id="2862362"/>
    <lineage>
        <taxon>Eukaryota</taxon>
        <taxon>Fungi</taxon>
        <taxon>Dikarya</taxon>
        <taxon>Basidiomycota</taxon>
        <taxon>Agaricomycotina</taxon>
        <taxon>Agaricomycetes</taxon>
        <taxon>Agaricomycetidae</taxon>
        <taxon>Agaricales</taxon>
        <taxon>Marasmiineae</taxon>
        <taxon>Mycenaceae</taxon>
        <taxon>Favolaschia</taxon>
    </lineage>
</organism>
<keyword evidence="2" id="KW-1185">Reference proteome</keyword>
<gene>
    <name evidence="1" type="ORF">R3P38DRAFT_1194676</name>
</gene>
<accession>A0AAW0E6C9</accession>
<proteinExistence type="predicted"/>
<comment type="caution">
    <text evidence="1">The sequence shown here is derived from an EMBL/GenBank/DDBJ whole genome shotgun (WGS) entry which is preliminary data.</text>
</comment>
<dbReference type="EMBL" id="JAWWNJ010000004">
    <property type="protein sequence ID" value="KAK7058150.1"/>
    <property type="molecule type" value="Genomic_DNA"/>
</dbReference>
<evidence type="ECO:0000313" key="2">
    <source>
        <dbReference type="Proteomes" id="UP001362999"/>
    </source>
</evidence>
<evidence type="ECO:0000313" key="1">
    <source>
        <dbReference type="EMBL" id="KAK7058150.1"/>
    </source>
</evidence>
<reference evidence="1 2" key="1">
    <citation type="journal article" date="2024" name="J Genomics">
        <title>Draft genome sequencing and assembly of Favolaschia claudopus CIRM-BRFM 2984 isolated from oak limbs.</title>
        <authorList>
            <person name="Navarro D."/>
            <person name="Drula E."/>
            <person name="Chaduli D."/>
            <person name="Cazenave R."/>
            <person name="Ahrendt S."/>
            <person name="Wang J."/>
            <person name="Lipzen A."/>
            <person name="Daum C."/>
            <person name="Barry K."/>
            <person name="Grigoriev I.V."/>
            <person name="Favel A."/>
            <person name="Rosso M.N."/>
            <person name="Martin F."/>
        </authorList>
    </citation>
    <scope>NUCLEOTIDE SEQUENCE [LARGE SCALE GENOMIC DNA]</scope>
    <source>
        <strain evidence="1 2">CIRM-BRFM 2984</strain>
    </source>
</reference>